<sequence>MFELFPSEVVEKLRNYVYRLIDPRNGETFYVGRGAGNRLYAHIRDELGSEKDEVSDKLRRIREIRIAGFEVAHVVHRHGMDVATAKEVEAALIDAYPGLTNVVGGENSGERGAMHAMEIVREYLAKPAVFTHKALLISVNRSASERPLYEATRYAWKLSKKKVKEAELVLASEKGIIRAAYIPEKWLEATSLNFPGRADRPGRVGFIGKEAPIEVQNLYVGRRIPDEFRFGTANPIRYTWK</sequence>
<evidence type="ECO:0000313" key="2">
    <source>
        <dbReference type="EMBL" id="RRV05851.1"/>
    </source>
</evidence>
<dbReference type="AlphaFoldDB" id="A0A427DQX4"/>
<dbReference type="GeneID" id="99795411"/>
<protein>
    <recommendedName>
        <fullName evidence="1">GIY-YIG domain-containing protein</fullName>
    </recommendedName>
</protein>
<dbReference type="EMBL" id="RHQL01000017">
    <property type="protein sequence ID" value="RRV05851.1"/>
    <property type="molecule type" value="Genomic_DNA"/>
</dbReference>
<dbReference type="Pfam" id="PF22945">
    <property type="entry name" value="LEM-3_GIY-YIG"/>
    <property type="match status" value="1"/>
</dbReference>
<dbReference type="PROSITE" id="PS50164">
    <property type="entry name" value="GIY_YIG"/>
    <property type="match status" value="1"/>
</dbReference>
<gene>
    <name evidence="2" type="ORF">EGJ28_20675</name>
</gene>
<evidence type="ECO:0000313" key="3">
    <source>
        <dbReference type="Proteomes" id="UP000276506"/>
    </source>
</evidence>
<name>A0A427DQX4_9GAMM</name>
<reference evidence="2 3" key="1">
    <citation type="submission" date="2018-10" db="EMBL/GenBank/DDBJ databases">
        <title>Transmission dynamics of multidrug resistant bacteria on intensive care unit surfaces.</title>
        <authorList>
            <person name="D'Souza A.W."/>
            <person name="Potter R.F."/>
            <person name="Wallace M."/>
            <person name="Shupe A."/>
            <person name="Patel S."/>
            <person name="Sun S."/>
            <person name="Gul D."/>
            <person name="Kwon J.H."/>
            <person name="Andleeb S."/>
            <person name="Burnham C.-A.D."/>
            <person name="Dantas G."/>
        </authorList>
    </citation>
    <scope>NUCLEOTIDE SEQUENCE [LARGE SCALE GENOMIC DNA]</scope>
    <source>
        <strain evidence="2 3">PX_177</strain>
    </source>
</reference>
<dbReference type="InterPro" id="IPR000305">
    <property type="entry name" value="GIY-YIG_endonuc"/>
</dbReference>
<dbReference type="RefSeq" id="WP_090520604.1">
    <property type="nucleotide sequence ID" value="NZ_RHQL01000017.1"/>
</dbReference>
<proteinExistence type="predicted"/>
<dbReference type="CDD" id="cd10440">
    <property type="entry name" value="GIY-YIG_COG3680"/>
    <property type="match status" value="1"/>
</dbReference>
<feature type="domain" description="GIY-YIG" evidence="1">
    <location>
        <begin position="13"/>
        <end position="102"/>
    </location>
</feature>
<dbReference type="Proteomes" id="UP000276506">
    <property type="component" value="Unassembled WGS sequence"/>
</dbReference>
<accession>A0A427DQX4</accession>
<evidence type="ECO:0000259" key="1">
    <source>
        <dbReference type="PROSITE" id="PS50164"/>
    </source>
</evidence>
<organism evidence="2 3">
    <name type="scientific">Stutzerimonas xanthomarina</name>
    <dbReference type="NCBI Taxonomy" id="271420"/>
    <lineage>
        <taxon>Bacteria</taxon>
        <taxon>Pseudomonadati</taxon>
        <taxon>Pseudomonadota</taxon>
        <taxon>Gammaproteobacteria</taxon>
        <taxon>Pseudomonadales</taxon>
        <taxon>Pseudomonadaceae</taxon>
        <taxon>Stutzerimonas</taxon>
    </lineage>
</organism>
<comment type="caution">
    <text evidence="2">The sequence shown here is derived from an EMBL/GenBank/DDBJ whole genome shotgun (WGS) entry which is preliminary data.</text>
</comment>